<organism evidence="10 11">
    <name type="scientific">Streptomyces mangrovisoli</name>
    <dbReference type="NCBI Taxonomy" id="1428628"/>
    <lineage>
        <taxon>Bacteria</taxon>
        <taxon>Bacillati</taxon>
        <taxon>Actinomycetota</taxon>
        <taxon>Actinomycetes</taxon>
        <taxon>Kitasatosporales</taxon>
        <taxon>Streptomycetaceae</taxon>
        <taxon>Streptomyces</taxon>
    </lineage>
</organism>
<dbReference type="GO" id="GO:0005886">
    <property type="term" value="C:plasma membrane"/>
    <property type="evidence" value="ECO:0007669"/>
    <property type="project" value="UniProtKB-SubCell"/>
</dbReference>
<name>A0A1J4NWU5_9ACTN</name>
<dbReference type="OrthoDB" id="3207485at2"/>
<dbReference type="InterPro" id="IPR050250">
    <property type="entry name" value="Macrolide_Exporter_MacB"/>
</dbReference>
<feature type="transmembrane region" description="Helical" evidence="7">
    <location>
        <begin position="728"/>
        <end position="750"/>
    </location>
</feature>
<keyword evidence="5 7" id="KW-0472">Membrane</keyword>
<feature type="transmembrane region" description="Helical" evidence="7">
    <location>
        <begin position="636"/>
        <end position="658"/>
    </location>
</feature>
<keyword evidence="8" id="KW-0732">Signal</keyword>
<keyword evidence="4 7" id="KW-1133">Transmembrane helix</keyword>
<gene>
    <name evidence="10" type="ORF">WN71_015585</name>
</gene>
<proteinExistence type="inferred from homology"/>
<evidence type="ECO:0000313" key="10">
    <source>
        <dbReference type="EMBL" id="OIJ66985.1"/>
    </source>
</evidence>
<feature type="transmembrane region" description="Helical" evidence="7">
    <location>
        <begin position="287"/>
        <end position="310"/>
    </location>
</feature>
<dbReference type="GO" id="GO:0022857">
    <property type="term" value="F:transmembrane transporter activity"/>
    <property type="evidence" value="ECO:0007669"/>
    <property type="project" value="TreeGrafter"/>
</dbReference>
<protein>
    <submittedName>
        <fullName evidence="10">ABC transporter permease</fullName>
    </submittedName>
</protein>
<evidence type="ECO:0000259" key="9">
    <source>
        <dbReference type="Pfam" id="PF02687"/>
    </source>
</evidence>
<dbReference type="InterPro" id="IPR003838">
    <property type="entry name" value="ABC3_permease_C"/>
</dbReference>
<reference evidence="10" key="1">
    <citation type="submission" date="2016-10" db="EMBL/GenBank/DDBJ databases">
        <title>Genome sequence of Streptomyces mangrovisoli MUSC 149.</title>
        <authorList>
            <person name="Lee L.-H."/>
            <person name="Ser H.-L."/>
        </authorList>
    </citation>
    <scope>NUCLEOTIDE SEQUENCE [LARGE SCALE GENOMIC DNA]</scope>
    <source>
        <strain evidence="10">MUSC 149</strain>
    </source>
</reference>
<dbReference type="AlphaFoldDB" id="A0A1J4NWU5"/>
<dbReference type="EMBL" id="LAVA02000034">
    <property type="protein sequence ID" value="OIJ66985.1"/>
    <property type="molecule type" value="Genomic_DNA"/>
</dbReference>
<feature type="chain" id="PRO_5039070047" evidence="8">
    <location>
        <begin position="21"/>
        <end position="767"/>
    </location>
</feature>
<dbReference type="PANTHER" id="PTHR30572:SF4">
    <property type="entry name" value="ABC TRANSPORTER PERMEASE YTRF"/>
    <property type="match status" value="1"/>
</dbReference>
<comment type="caution">
    <text evidence="10">The sequence shown here is derived from an EMBL/GenBank/DDBJ whole genome shotgun (WGS) entry which is preliminary data.</text>
</comment>
<keyword evidence="2" id="KW-1003">Cell membrane</keyword>
<evidence type="ECO:0000313" key="11">
    <source>
        <dbReference type="Proteomes" id="UP000034196"/>
    </source>
</evidence>
<evidence type="ECO:0000256" key="7">
    <source>
        <dbReference type="SAM" id="Phobius"/>
    </source>
</evidence>
<feature type="domain" description="ABC3 transporter permease C-terminal" evidence="9">
    <location>
        <begin position="637"/>
        <end position="752"/>
    </location>
</feature>
<evidence type="ECO:0000256" key="1">
    <source>
        <dbReference type="ARBA" id="ARBA00004651"/>
    </source>
</evidence>
<evidence type="ECO:0000256" key="2">
    <source>
        <dbReference type="ARBA" id="ARBA00022475"/>
    </source>
</evidence>
<dbReference type="PANTHER" id="PTHR30572">
    <property type="entry name" value="MEMBRANE COMPONENT OF TRANSPORTER-RELATED"/>
    <property type="match status" value="1"/>
</dbReference>
<evidence type="ECO:0000256" key="8">
    <source>
        <dbReference type="SAM" id="SignalP"/>
    </source>
</evidence>
<sequence>MQTTVVALATLLSVTASVLAGALLVASDKPFDTAFARQHGAHLTAQFDARRVTAARLAASAHTTGVAAAAGPYPTVSAAPGTPDGGEAAPLALVGRASRGGAVDRVTLTQGRWVRTTGEVVIAAGSDTPTRLGDRLSFPDLPGSPTLTVVGVARSVSRTADGWVTPAEITALSASGHPAGYQMLYRLTEAGTAAQVAAGRSAVEAAVPAKSLQTARSWLAVKKAANRDTALFVPFLVTFGVLGLMMSALVAGSMVAGTVATGLRRIGVLKAVGCTPGQVVRAHAAQALVPALAATALGVAAGHLLAVPLLSDTADAYGTVGLGVAVRVDVVVVAAVLAVVAGAACASAWRAGRLRTVDALAVGRSAGTARGRRATALAARLPVPPGLALGLARPFARPGRTAAMVVAIAFGAAAVTFATGLSSSLGAVIAAKNHNAADVTVGLSAPGGTRAEPGQRPPTADDATRIKTAIAAQSGTRAQYGSASERAGVTGVTGEVPVVAFDGDASWGGFRMVSGRWLHGAGEAVAATPFLAAAGARVGDTVTLTVHGTQVPVRIVGEVFDTGEDGMHVFTDIRTLTHADPGLTVSAHYVDVAPGTDVAMYVKALDARLKPLGISATSDKFVNGSDVADALDSVTALLSVMLAAVAALGVLGGVVLDTRERVRDLGVHKALGMTPRQTVAMVVASVVVPGLVGGALGVPLGYALHALVMPAMGRAAGLRLPHYVVDVYHLPGLLLLGLTGAAVAVVGALLPAGWAARVRTATALRTE</sequence>
<feature type="transmembrane region" description="Helical" evidence="7">
    <location>
        <begin position="679"/>
        <end position="708"/>
    </location>
</feature>
<keyword evidence="3 7" id="KW-0812">Transmembrane</keyword>
<keyword evidence="11" id="KW-1185">Reference proteome</keyword>
<evidence type="ECO:0000256" key="5">
    <source>
        <dbReference type="ARBA" id="ARBA00023136"/>
    </source>
</evidence>
<feature type="domain" description="ABC3 transporter permease C-terminal" evidence="9">
    <location>
        <begin position="238"/>
        <end position="345"/>
    </location>
</feature>
<dbReference type="STRING" id="1428628.WN71_015585"/>
<evidence type="ECO:0000256" key="4">
    <source>
        <dbReference type="ARBA" id="ARBA00022989"/>
    </source>
</evidence>
<feature type="transmembrane region" description="Helical" evidence="7">
    <location>
        <begin position="402"/>
        <end position="421"/>
    </location>
</feature>
<feature type="signal peptide" evidence="8">
    <location>
        <begin position="1"/>
        <end position="20"/>
    </location>
</feature>
<evidence type="ECO:0000256" key="3">
    <source>
        <dbReference type="ARBA" id="ARBA00022692"/>
    </source>
</evidence>
<comment type="subcellular location">
    <subcellularLocation>
        <location evidence="1">Cell membrane</location>
        <topology evidence="1">Multi-pass membrane protein</topology>
    </subcellularLocation>
</comment>
<dbReference type="Proteomes" id="UP000034196">
    <property type="component" value="Unassembled WGS sequence"/>
</dbReference>
<feature type="transmembrane region" description="Helical" evidence="7">
    <location>
        <begin position="231"/>
        <end position="256"/>
    </location>
</feature>
<comment type="similarity">
    <text evidence="6">Belongs to the ABC-4 integral membrane protein family.</text>
</comment>
<dbReference type="Pfam" id="PF02687">
    <property type="entry name" value="FtsX"/>
    <property type="match status" value="2"/>
</dbReference>
<feature type="transmembrane region" description="Helical" evidence="7">
    <location>
        <begin position="330"/>
        <end position="349"/>
    </location>
</feature>
<evidence type="ECO:0000256" key="6">
    <source>
        <dbReference type="ARBA" id="ARBA00038076"/>
    </source>
</evidence>
<accession>A0A1J4NWU5</accession>